<dbReference type="SUPFAM" id="SSF53098">
    <property type="entry name" value="Ribonuclease H-like"/>
    <property type="match status" value="1"/>
</dbReference>
<gene>
    <name evidence="2" type="ORF">V6N12_009742</name>
</gene>
<keyword evidence="3" id="KW-1185">Reference proteome</keyword>
<evidence type="ECO:0000313" key="2">
    <source>
        <dbReference type="EMBL" id="KAK8481272.1"/>
    </source>
</evidence>
<reference evidence="2 3" key="1">
    <citation type="journal article" date="2024" name="G3 (Bethesda)">
        <title>Genome assembly of Hibiscus sabdariffa L. provides insights into metabolisms of medicinal natural products.</title>
        <authorList>
            <person name="Kim T."/>
        </authorList>
    </citation>
    <scope>NUCLEOTIDE SEQUENCE [LARGE SCALE GENOMIC DNA]</scope>
    <source>
        <strain evidence="2">TK-2024</strain>
        <tissue evidence="2">Old leaves</tissue>
    </source>
</reference>
<proteinExistence type="predicted"/>
<dbReference type="InterPro" id="IPR002156">
    <property type="entry name" value="RNaseH_domain"/>
</dbReference>
<feature type="domain" description="RNase H type-1" evidence="1">
    <location>
        <begin position="25"/>
        <end position="147"/>
    </location>
</feature>
<dbReference type="Pfam" id="PF13456">
    <property type="entry name" value="RVT_3"/>
    <property type="match status" value="1"/>
</dbReference>
<dbReference type="PANTHER" id="PTHR47723:SF19">
    <property type="entry name" value="POLYNUCLEOTIDYL TRANSFERASE, RIBONUCLEASE H-LIKE SUPERFAMILY PROTEIN"/>
    <property type="match status" value="1"/>
</dbReference>
<evidence type="ECO:0000313" key="3">
    <source>
        <dbReference type="Proteomes" id="UP001472677"/>
    </source>
</evidence>
<dbReference type="InterPro" id="IPR012337">
    <property type="entry name" value="RNaseH-like_sf"/>
</dbReference>
<dbReference type="InterPro" id="IPR053151">
    <property type="entry name" value="RNase_H-like"/>
</dbReference>
<organism evidence="2 3">
    <name type="scientific">Hibiscus sabdariffa</name>
    <name type="common">roselle</name>
    <dbReference type="NCBI Taxonomy" id="183260"/>
    <lineage>
        <taxon>Eukaryota</taxon>
        <taxon>Viridiplantae</taxon>
        <taxon>Streptophyta</taxon>
        <taxon>Embryophyta</taxon>
        <taxon>Tracheophyta</taxon>
        <taxon>Spermatophyta</taxon>
        <taxon>Magnoliopsida</taxon>
        <taxon>eudicotyledons</taxon>
        <taxon>Gunneridae</taxon>
        <taxon>Pentapetalae</taxon>
        <taxon>rosids</taxon>
        <taxon>malvids</taxon>
        <taxon>Malvales</taxon>
        <taxon>Malvaceae</taxon>
        <taxon>Malvoideae</taxon>
        <taxon>Hibiscus</taxon>
    </lineage>
</organism>
<dbReference type="InterPro" id="IPR044730">
    <property type="entry name" value="RNase_H-like_dom_plant"/>
</dbReference>
<dbReference type="PANTHER" id="PTHR47723">
    <property type="entry name" value="OS05G0353850 PROTEIN"/>
    <property type="match status" value="1"/>
</dbReference>
<name>A0ABR1ZM19_9ROSI</name>
<dbReference type="EMBL" id="JBBPBM010001907">
    <property type="protein sequence ID" value="KAK8481272.1"/>
    <property type="molecule type" value="Genomic_DNA"/>
</dbReference>
<accession>A0ABR1ZM19</accession>
<dbReference type="Gene3D" id="3.30.420.10">
    <property type="entry name" value="Ribonuclease H-like superfamily/Ribonuclease H"/>
    <property type="match status" value="1"/>
</dbReference>
<dbReference type="InterPro" id="IPR036397">
    <property type="entry name" value="RNaseH_sf"/>
</dbReference>
<dbReference type="CDD" id="cd06222">
    <property type="entry name" value="RNase_H_like"/>
    <property type="match status" value="1"/>
</dbReference>
<sequence>MASNSAGSNTQEHWAKPPQNCIKINVDGAFNLVSRKAAVGVIARYSHGIMIDGFAFQLRGLHTVESVEMCAFKEGVRMAIENDWTQVVFEGDSATVVSKLDRKELDRSHTSAHLWSTISKLVDHPGFSFSFVRRAFNRVAHGLAQWAVNEDVTFRFYFEIPLCIEHFVIEDAFFG</sequence>
<dbReference type="Proteomes" id="UP001472677">
    <property type="component" value="Unassembled WGS sequence"/>
</dbReference>
<protein>
    <recommendedName>
        <fullName evidence="1">RNase H type-1 domain-containing protein</fullName>
    </recommendedName>
</protein>
<comment type="caution">
    <text evidence="2">The sequence shown here is derived from an EMBL/GenBank/DDBJ whole genome shotgun (WGS) entry which is preliminary data.</text>
</comment>
<evidence type="ECO:0000259" key="1">
    <source>
        <dbReference type="Pfam" id="PF13456"/>
    </source>
</evidence>